<dbReference type="SUPFAM" id="SSF48208">
    <property type="entry name" value="Six-hairpin glycosidases"/>
    <property type="match status" value="1"/>
</dbReference>
<name>A0ABP8M1F1_9BACT</name>
<evidence type="ECO:0000313" key="5">
    <source>
        <dbReference type="Proteomes" id="UP001500552"/>
    </source>
</evidence>
<dbReference type="GO" id="GO:0016787">
    <property type="term" value="F:hydrolase activity"/>
    <property type="evidence" value="ECO:0007669"/>
    <property type="project" value="UniProtKB-KW"/>
</dbReference>
<dbReference type="PIRSF" id="PIRSF007663">
    <property type="entry name" value="UCP007663"/>
    <property type="match status" value="1"/>
</dbReference>
<evidence type="ECO:0000259" key="2">
    <source>
        <dbReference type="Pfam" id="PF21307"/>
    </source>
</evidence>
<reference evidence="5" key="1">
    <citation type="journal article" date="2019" name="Int. J. Syst. Evol. Microbiol.">
        <title>The Global Catalogue of Microorganisms (GCM) 10K type strain sequencing project: providing services to taxonomists for standard genome sequencing and annotation.</title>
        <authorList>
            <consortium name="The Broad Institute Genomics Platform"/>
            <consortium name="The Broad Institute Genome Sequencing Center for Infectious Disease"/>
            <person name="Wu L."/>
            <person name="Ma J."/>
        </authorList>
    </citation>
    <scope>NUCLEOTIDE SEQUENCE [LARGE SCALE GENOMIC DNA]</scope>
    <source>
        <strain evidence="5">JCM 17926</strain>
    </source>
</reference>
<dbReference type="InterPro" id="IPR012341">
    <property type="entry name" value="6hp_glycosidase-like_sf"/>
</dbReference>
<dbReference type="InterPro" id="IPR008928">
    <property type="entry name" value="6-hairpin_glycosidase_sf"/>
</dbReference>
<dbReference type="EMBL" id="BAABHC010000029">
    <property type="protein sequence ID" value="GAA4441174.1"/>
    <property type="molecule type" value="Genomic_DNA"/>
</dbReference>
<accession>A0ABP8M1F1</accession>
<dbReference type="PANTHER" id="PTHR31084">
    <property type="entry name" value="ALPHA-L-FUCOSIDASE 2"/>
    <property type="match status" value="1"/>
</dbReference>
<evidence type="ECO:0000313" key="4">
    <source>
        <dbReference type="EMBL" id="GAA4441174.1"/>
    </source>
</evidence>
<sequence length="832" mass="92761">MQITSKGLLRLSVFLLLWVMNSSFQGSDPGQMKLWYNKPASNWNEALPIGNGRIGAMVFGNPQQEKLQLNEETVWAGGPNNNIKTDAGNNNGKSEASDVITRLRQLLAAGKYKEAQELADKEMQPYGNSGMPYQLVGDLLLDFPAHKAYKNYYRDLDIAKAVATVTYEADGVKYKREMFTSFPDQVLVVRLTADKPGKITFNARFESPMNHELYIEEGKLVLSGTSSDHENQKGKVKFQAHLKALTEGGKVANTKTGVNISKANSATLYISMATNFRNYKDLSGDAKQKAASYINEAVKKGYADALAAHIAAYKAYFDRVALDLGVTDAAKKPTDARIAAFSKTDDPHLAALYFQFGRYLLISSSQPGTQPANLQGIWNDSKTPPWDSKYTININTEMNYWPAEVTNLSELHSPLFDMLKDLSVAGRESASQMYGAKGWMLHHNTDIWRITGPVDPAYYGLWPMGGAWLSQHIWDHYMFTGDKAFLREYYPVLKGAAEYFTDVLQAEPKHNWLVVAPSISPENGYDPEKKITITAGATMDNQLVFDLFTRTQRAAQILNTDKEFQEHLGKFIPRIPPMQVGQHGQLQEWLQDWDDPNDKHRHVSHLYGLYPSNQISPYRTPKLFEAARTSLIHRGDPSTGWSMGWKVNLWARLLDGNHAYQLLTNQLSLVTERGGPGGTYPNMLDAHPPFQIDGNFGCTAGIAEMLVQSHDGALHVLPALPDKWADGSVKGLVVRGGYEVDLSWKNGKIDHLAIKSNLGGNCRIRVYDPVKSDGTVKLAKADGRNPNPFYQVPDVKDPLVSPKADLKGIELKETYLYDFPTEAGKTYAFSLQ</sequence>
<dbReference type="Gene3D" id="1.50.10.10">
    <property type="match status" value="1"/>
</dbReference>
<keyword evidence="5" id="KW-1185">Reference proteome</keyword>
<feature type="domain" description="Glycosyl hydrolase family 95 catalytic" evidence="3">
    <location>
        <begin position="302"/>
        <end position="706"/>
    </location>
</feature>
<dbReference type="InterPro" id="IPR054363">
    <property type="entry name" value="GH95_cat"/>
</dbReference>
<evidence type="ECO:0000259" key="3">
    <source>
        <dbReference type="Pfam" id="PF22124"/>
    </source>
</evidence>
<organism evidence="4 5">
    <name type="scientific">Pontibacter saemangeumensis</name>
    <dbReference type="NCBI Taxonomy" id="1084525"/>
    <lineage>
        <taxon>Bacteria</taxon>
        <taxon>Pseudomonadati</taxon>
        <taxon>Bacteroidota</taxon>
        <taxon>Cytophagia</taxon>
        <taxon>Cytophagales</taxon>
        <taxon>Hymenobacteraceae</taxon>
        <taxon>Pontibacter</taxon>
    </lineage>
</organism>
<dbReference type="Proteomes" id="UP001500552">
    <property type="component" value="Unassembled WGS sequence"/>
</dbReference>
<comment type="caution">
    <text evidence="4">The sequence shown here is derived from an EMBL/GenBank/DDBJ whole genome shotgun (WGS) entry which is preliminary data.</text>
</comment>
<dbReference type="Gene3D" id="2.70.98.50">
    <property type="entry name" value="putative glycoside hydrolase family protein from bacillus halodurans"/>
    <property type="match status" value="1"/>
</dbReference>
<proteinExistence type="predicted"/>
<protein>
    <submittedName>
        <fullName evidence="4">Glycoside hydrolase family 95 protein</fullName>
    </submittedName>
</protein>
<feature type="domain" description="Glycosyl hydrolase family 95 N-terminal" evidence="1">
    <location>
        <begin position="34"/>
        <end position="279"/>
    </location>
</feature>
<dbReference type="Pfam" id="PF22124">
    <property type="entry name" value="Glyco_hydro_95_cat"/>
    <property type="match status" value="1"/>
</dbReference>
<dbReference type="Pfam" id="PF14498">
    <property type="entry name" value="Glyco_hyd_65N_2"/>
    <property type="match status" value="1"/>
</dbReference>
<dbReference type="InterPro" id="IPR016518">
    <property type="entry name" value="Alpha-L-fucosidase"/>
</dbReference>
<dbReference type="PANTHER" id="PTHR31084:SF0">
    <property type="entry name" value="ALPHA-L-FUCOSIDASE 2"/>
    <property type="match status" value="1"/>
</dbReference>
<gene>
    <name evidence="4" type="ORF">GCM10023188_39390</name>
</gene>
<dbReference type="InterPro" id="IPR027414">
    <property type="entry name" value="GH95_N_dom"/>
</dbReference>
<dbReference type="InterPro" id="IPR049053">
    <property type="entry name" value="AFCA-like_C"/>
</dbReference>
<evidence type="ECO:0000259" key="1">
    <source>
        <dbReference type="Pfam" id="PF14498"/>
    </source>
</evidence>
<feature type="domain" description="Alpha fucosidase A-like C-terminal" evidence="2">
    <location>
        <begin position="708"/>
        <end position="773"/>
    </location>
</feature>
<dbReference type="Pfam" id="PF21307">
    <property type="entry name" value="Glyco_hydro_95_C"/>
    <property type="match status" value="1"/>
</dbReference>
<keyword evidence="4" id="KW-0378">Hydrolase</keyword>